<evidence type="ECO:0000256" key="1">
    <source>
        <dbReference type="SAM" id="MobiDB-lite"/>
    </source>
</evidence>
<gene>
    <name evidence="3" type="primary">Dgri\GH15004</name>
    <name evidence="3" type="ORF">Dgri_GH15004</name>
</gene>
<dbReference type="OrthoDB" id="10261563at2759"/>
<feature type="domain" description="WKF" evidence="2">
    <location>
        <begin position="143"/>
        <end position="204"/>
    </location>
</feature>
<keyword evidence="4" id="KW-1185">Reference proteome</keyword>
<dbReference type="eggNOG" id="KOG4829">
    <property type="taxonomic scope" value="Eukaryota"/>
</dbReference>
<dbReference type="STRING" id="7222.B4J0I2"/>
<evidence type="ECO:0000259" key="2">
    <source>
        <dbReference type="Pfam" id="PF10180"/>
    </source>
</evidence>
<evidence type="ECO:0000313" key="3">
    <source>
        <dbReference type="EMBL" id="EDV96818.1"/>
    </source>
</evidence>
<name>B4J0I2_DROGR</name>
<dbReference type="FunCoup" id="B4J0I2">
    <property type="interactions" value="182"/>
</dbReference>
<organism evidence="4">
    <name type="scientific">Drosophila grimshawi</name>
    <name type="common">Hawaiian fruit fly</name>
    <name type="synonym">Idiomyia grimshawi</name>
    <dbReference type="NCBI Taxonomy" id="7222"/>
    <lineage>
        <taxon>Eukaryota</taxon>
        <taxon>Metazoa</taxon>
        <taxon>Ecdysozoa</taxon>
        <taxon>Arthropoda</taxon>
        <taxon>Hexapoda</taxon>
        <taxon>Insecta</taxon>
        <taxon>Pterygota</taxon>
        <taxon>Neoptera</taxon>
        <taxon>Endopterygota</taxon>
        <taxon>Diptera</taxon>
        <taxon>Brachycera</taxon>
        <taxon>Muscomorpha</taxon>
        <taxon>Ephydroidea</taxon>
        <taxon>Drosophilidae</taxon>
        <taxon>Drosophila</taxon>
        <taxon>Hawaiian Drosophila</taxon>
    </lineage>
</organism>
<evidence type="ECO:0000313" key="4">
    <source>
        <dbReference type="Proteomes" id="UP000001070"/>
    </source>
</evidence>
<reference evidence="3 4" key="1">
    <citation type="journal article" date="2007" name="Nature">
        <title>Evolution of genes and genomes on the Drosophila phylogeny.</title>
        <authorList>
            <consortium name="Drosophila 12 Genomes Consortium"/>
            <person name="Clark A.G."/>
            <person name="Eisen M.B."/>
            <person name="Smith D.R."/>
            <person name="Bergman C.M."/>
            <person name="Oliver B."/>
            <person name="Markow T.A."/>
            <person name="Kaufman T.C."/>
            <person name="Kellis M."/>
            <person name="Gelbart W."/>
            <person name="Iyer V.N."/>
            <person name="Pollard D.A."/>
            <person name="Sackton T.B."/>
            <person name="Larracuente A.M."/>
            <person name="Singh N.D."/>
            <person name="Abad J.P."/>
            <person name="Abt D.N."/>
            <person name="Adryan B."/>
            <person name="Aguade M."/>
            <person name="Akashi H."/>
            <person name="Anderson W.W."/>
            <person name="Aquadro C.F."/>
            <person name="Ardell D.H."/>
            <person name="Arguello R."/>
            <person name="Artieri C.G."/>
            <person name="Barbash D.A."/>
            <person name="Barker D."/>
            <person name="Barsanti P."/>
            <person name="Batterham P."/>
            <person name="Batzoglou S."/>
            <person name="Begun D."/>
            <person name="Bhutkar A."/>
            <person name="Blanco E."/>
            <person name="Bosak S.A."/>
            <person name="Bradley R.K."/>
            <person name="Brand A.D."/>
            <person name="Brent M.R."/>
            <person name="Brooks A.N."/>
            <person name="Brown R.H."/>
            <person name="Butlin R.K."/>
            <person name="Caggese C."/>
            <person name="Calvi B.R."/>
            <person name="Bernardo de Carvalho A."/>
            <person name="Caspi A."/>
            <person name="Castrezana S."/>
            <person name="Celniker S.E."/>
            <person name="Chang J.L."/>
            <person name="Chapple C."/>
            <person name="Chatterji S."/>
            <person name="Chinwalla A."/>
            <person name="Civetta A."/>
            <person name="Clifton S.W."/>
            <person name="Comeron J.M."/>
            <person name="Costello J.C."/>
            <person name="Coyne J.A."/>
            <person name="Daub J."/>
            <person name="David R.G."/>
            <person name="Delcher A.L."/>
            <person name="Delehaunty K."/>
            <person name="Do C.B."/>
            <person name="Ebling H."/>
            <person name="Edwards K."/>
            <person name="Eickbush T."/>
            <person name="Evans J.D."/>
            <person name="Filipski A."/>
            <person name="Findeiss S."/>
            <person name="Freyhult E."/>
            <person name="Fulton L."/>
            <person name="Fulton R."/>
            <person name="Garcia A.C."/>
            <person name="Gardiner A."/>
            <person name="Garfield D.A."/>
            <person name="Garvin B.E."/>
            <person name="Gibson G."/>
            <person name="Gilbert D."/>
            <person name="Gnerre S."/>
            <person name="Godfrey J."/>
            <person name="Good R."/>
            <person name="Gotea V."/>
            <person name="Gravely B."/>
            <person name="Greenberg A.J."/>
            <person name="Griffiths-Jones S."/>
            <person name="Gross S."/>
            <person name="Guigo R."/>
            <person name="Gustafson E.A."/>
            <person name="Haerty W."/>
            <person name="Hahn M.W."/>
            <person name="Halligan D.L."/>
            <person name="Halpern A.L."/>
            <person name="Halter G.M."/>
            <person name="Han M.V."/>
            <person name="Heger A."/>
            <person name="Hillier L."/>
            <person name="Hinrichs A.S."/>
            <person name="Holmes I."/>
            <person name="Hoskins R.A."/>
            <person name="Hubisz M.J."/>
            <person name="Hultmark D."/>
            <person name="Huntley M.A."/>
            <person name="Jaffe D.B."/>
            <person name="Jagadeeshan S."/>
            <person name="Jeck W.R."/>
            <person name="Johnson J."/>
            <person name="Jones C.D."/>
            <person name="Jordan W.C."/>
            <person name="Karpen G.H."/>
            <person name="Kataoka E."/>
            <person name="Keightley P.D."/>
            <person name="Kheradpour P."/>
            <person name="Kirkness E.F."/>
            <person name="Koerich L.B."/>
            <person name="Kristiansen K."/>
            <person name="Kudrna D."/>
            <person name="Kulathinal R.J."/>
            <person name="Kumar S."/>
            <person name="Kwok R."/>
            <person name="Lander E."/>
            <person name="Langley C.H."/>
            <person name="Lapoint R."/>
            <person name="Lazzaro B.P."/>
            <person name="Lee S.J."/>
            <person name="Levesque L."/>
            <person name="Li R."/>
            <person name="Lin C.F."/>
            <person name="Lin M.F."/>
            <person name="Lindblad-Toh K."/>
            <person name="Llopart A."/>
            <person name="Long M."/>
            <person name="Low L."/>
            <person name="Lozovsky E."/>
            <person name="Lu J."/>
            <person name="Luo M."/>
            <person name="Machado C.A."/>
            <person name="Makalowski W."/>
            <person name="Marzo M."/>
            <person name="Matsuda M."/>
            <person name="Matzkin L."/>
            <person name="McAllister B."/>
            <person name="McBride C.S."/>
            <person name="McKernan B."/>
            <person name="McKernan K."/>
            <person name="Mendez-Lago M."/>
            <person name="Minx P."/>
            <person name="Mollenhauer M.U."/>
            <person name="Montooth K."/>
            <person name="Mount S.M."/>
            <person name="Mu X."/>
            <person name="Myers E."/>
            <person name="Negre B."/>
            <person name="Newfeld S."/>
            <person name="Nielsen R."/>
            <person name="Noor M.A."/>
            <person name="O'Grady P."/>
            <person name="Pachter L."/>
            <person name="Papaceit M."/>
            <person name="Parisi M.J."/>
            <person name="Parisi M."/>
            <person name="Parts L."/>
            <person name="Pedersen J.S."/>
            <person name="Pesole G."/>
            <person name="Phillippy A.M."/>
            <person name="Ponting C.P."/>
            <person name="Pop M."/>
            <person name="Porcelli D."/>
            <person name="Powell J.R."/>
            <person name="Prohaska S."/>
            <person name="Pruitt K."/>
            <person name="Puig M."/>
            <person name="Quesneville H."/>
            <person name="Ram K.R."/>
            <person name="Rand D."/>
            <person name="Rasmussen M.D."/>
            <person name="Reed L.K."/>
            <person name="Reenan R."/>
            <person name="Reily A."/>
            <person name="Remington K.A."/>
            <person name="Rieger T.T."/>
            <person name="Ritchie M.G."/>
            <person name="Robin C."/>
            <person name="Rogers Y.H."/>
            <person name="Rohde C."/>
            <person name="Rozas J."/>
            <person name="Rubenfield M.J."/>
            <person name="Ruiz A."/>
            <person name="Russo S."/>
            <person name="Salzberg S.L."/>
            <person name="Sanchez-Gracia A."/>
            <person name="Saranga D.J."/>
            <person name="Sato H."/>
            <person name="Schaeffer S.W."/>
            <person name="Schatz M.C."/>
            <person name="Schlenke T."/>
            <person name="Schwartz R."/>
            <person name="Segarra C."/>
            <person name="Singh R.S."/>
            <person name="Sirot L."/>
            <person name="Sirota M."/>
            <person name="Sisneros N.B."/>
            <person name="Smith C.D."/>
            <person name="Smith T.F."/>
            <person name="Spieth J."/>
            <person name="Stage D.E."/>
            <person name="Stark A."/>
            <person name="Stephan W."/>
            <person name="Strausberg R.L."/>
            <person name="Strempel S."/>
            <person name="Sturgill D."/>
            <person name="Sutton G."/>
            <person name="Sutton G.G."/>
            <person name="Tao W."/>
            <person name="Teichmann S."/>
            <person name="Tobari Y.N."/>
            <person name="Tomimura Y."/>
            <person name="Tsolas J.M."/>
            <person name="Valente V.L."/>
            <person name="Venter E."/>
            <person name="Venter J.C."/>
            <person name="Vicario S."/>
            <person name="Vieira F.G."/>
            <person name="Vilella A.J."/>
            <person name="Villasante A."/>
            <person name="Walenz B."/>
            <person name="Wang J."/>
            <person name="Wasserman M."/>
            <person name="Watts T."/>
            <person name="Wilson D."/>
            <person name="Wilson R.K."/>
            <person name="Wing R.A."/>
            <person name="Wolfner M.F."/>
            <person name="Wong A."/>
            <person name="Wong G.K."/>
            <person name="Wu C.I."/>
            <person name="Wu G."/>
            <person name="Yamamoto D."/>
            <person name="Yang H.P."/>
            <person name="Yang S.P."/>
            <person name="Yorke J.A."/>
            <person name="Yoshida K."/>
            <person name="Zdobnov E."/>
            <person name="Zhang P."/>
            <person name="Zhang Y."/>
            <person name="Zimin A.V."/>
            <person name="Baldwin J."/>
            <person name="Abdouelleil A."/>
            <person name="Abdulkadir J."/>
            <person name="Abebe A."/>
            <person name="Abera B."/>
            <person name="Abreu J."/>
            <person name="Acer S.C."/>
            <person name="Aftuck L."/>
            <person name="Alexander A."/>
            <person name="An P."/>
            <person name="Anderson E."/>
            <person name="Anderson S."/>
            <person name="Arachi H."/>
            <person name="Azer M."/>
            <person name="Bachantsang P."/>
            <person name="Barry A."/>
            <person name="Bayul T."/>
            <person name="Berlin A."/>
            <person name="Bessette D."/>
            <person name="Bloom T."/>
            <person name="Blye J."/>
            <person name="Boguslavskiy L."/>
            <person name="Bonnet C."/>
            <person name="Boukhgalter B."/>
            <person name="Bourzgui I."/>
            <person name="Brown A."/>
            <person name="Cahill P."/>
            <person name="Channer S."/>
            <person name="Cheshatsang Y."/>
            <person name="Chuda L."/>
            <person name="Citroen M."/>
            <person name="Collymore A."/>
            <person name="Cooke P."/>
            <person name="Costello M."/>
            <person name="D'Aco K."/>
            <person name="Daza R."/>
            <person name="De Haan G."/>
            <person name="DeGray S."/>
            <person name="DeMaso C."/>
            <person name="Dhargay N."/>
            <person name="Dooley K."/>
            <person name="Dooley E."/>
            <person name="Doricent M."/>
            <person name="Dorje P."/>
            <person name="Dorjee K."/>
            <person name="Dupes A."/>
            <person name="Elong R."/>
            <person name="Falk J."/>
            <person name="Farina A."/>
            <person name="Faro S."/>
            <person name="Ferguson D."/>
            <person name="Fisher S."/>
            <person name="Foley C.D."/>
            <person name="Franke A."/>
            <person name="Friedrich D."/>
            <person name="Gadbois L."/>
            <person name="Gearin G."/>
            <person name="Gearin C.R."/>
            <person name="Giannoukos G."/>
            <person name="Goode T."/>
            <person name="Graham J."/>
            <person name="Grandbois E."/>
            <person name="Grewal S."/>
            <person name="Gyaltsen K."/>
            <person name="Hafez N."/>
            <person name="Hagos B."/>
            <person name="Hall J."/>
            <person name="Henson C."/>
            <person name="Hollinger A."/>
            <person name="Honan T."/>
            <person name="Huard M.D."/>
            <person name="Hughes L."/>
            <person name="Hurhula B."/>
            <person name="Husby M.E."/>
            <person name="Kamat A."/>
            <person name="Kanga B."/>
            <person name="Kashin S."/>
            <person name="Khazanovich D."/>
            <person name="Kisner P."/>
            <person name="Lance K."/>
            <person name="Lara M."/>
            <person name="Lee W."/>
            <person name="Lennon N."/>
            <person name="Letendre F."/>
            <person name="LeVine R."/>
            <person name="Lipovsky A."/>
            <person name="Liu X."/>
            <person name="Liu J."/>
            <person name="Liu S."/>
            <person name="Lokyitsang T."/>
            <person name="Lokyitsang Y."/>
            <person name="Lubonja R."/>
            <person name="Lui A."/>
            <person name="MacDonald P."/>
            <person name="Magnisalis V."/>
            <person name="Maru K."/>
            <person name="Matthews C."/>
            <person name="McCusker W."/>
            <person name="McDonough S."/>
            <person name="Mehta T."/>
            <person name="Meldrim J."/>
            <person name="Meneus L."/>
            <person name="Mihai O."/>
            <person name="Mihalev A."/>
            <person name="Mihova T."/>
            <person name="Mittelman R."/>
            <person name="Mlenga V."/>
            <person name="Montmayeur A."/>
            <person name="Mulrain L."/>
            <person name="Navidi A."/>
            <person name="Naylor J."/>
            <person name="Negash T."/>
            <person name="Nguyen T."/>
            <person name="Nguyen N."/>
            <person name="Nicol R."/>
            <person name="Norbu C."/>
            <person name="Norbu N."/>
            <person name="Novod N."/>
            <person name="O'Neill B."/>
            <person name="Osman S."/>
            <person name="Markiewicz E."/>
            <person name="Oyono O.L."/>
            <person name="Patti C."/>
            <person name="Phunkhang P."/>
            <person name="Pierre F."/>
            <person name="Priest M."/>
            <person name="Raghuraman S."/>
            <person name="Rege F."/>
            <person name="Reyes R."/>
            <person name="Rise C."/>
            <person name="Rogov P."/>
            <person name="Ross K."/>
            <person name="Ryan E."/>
            <person name="Settipalli S."/>
            <person name="Shea T."/>
            <person name="Sherpa N."/>
            <person name="Shi L."/>
            <person name="Shih D."/>
            <person name="Sparrow T."/>
            <person name="Spaulding J."/>
            <person name="Stalker J."/>
            <person name="Stange-Thomann N."/>
            <person name="Stavropoulos S."/>
            <person name="Stone C."/>
            <person name="Strader C."/>
            <person name="Tesfaye S."/>
            <person name="Thomson T."/>
            <person name="Thoulutsang Y."/>
            <person name="Thoulutsang D."/>
            <person name="Topham K."/>
            <person name="Topping I."/>
            <person name="Tsamla T."/>
            <person name="Vassiliev H."/>
            <person name="Vo A."/>
            <person name="Wangchuk T."/>
            <person name="Wangdi T."/>
            <person name="Weiand M."/>
            <person name="Wilkinson J."/>
            <person name="Wilson A."/>
            <person name="Yadav S."/>
            <person name="Young G."/>
            <person name="Yu Q."/>
            <person name="Zembek L."/>
            <person name="Zhong D."/>
            <person name="Zimmer A."/>
            <person name="Zwirko Z."/>
            <person name="Jaffe D.B."/>
            <person name="Alvarez P."/>
            <person name="Brockman W."/>
            <person name="Butler J."/>
            <person name="Chin C."/>
            <person name="Gnerre S."/>
            <person name="Grabherr M."/>
            <person name="Kleber M."/>
            <person name="Mauceli E."/>
            <person name="MacCallum I."/>
        </authorList>
    </citation>
    <scope>NUCLEOTIDE SEQUENCE [LARGE SCALE GENOMIC DNA]</scope>
    <source>
        <strain evidence="4">Tucson 15287-2541.00</strain>
    </source>
</reference>
<feature type="compositionally biased region" description="Basic and acidic residues" evidence="1">
    <location>
        <begin position="124"/>
        <end position="134"/>
    </location>
</feature>
<feature type="compositionally biased region" description="Basic residues" evidence="1">
    <location>
        <begin position="10"/>
        <end position="20"/>
    </location>
</feature>
<dbReference type="Pfam" id="PF10180">
    <property type="entry name" value="WKF"/>
    <property type="match status" value="1"/>
</dbReference>
<proteinExistence type="predicted"/>
<dbReference type="AlphaFoldDB" id="B4J0I2"/>
<feature type="region of interest" description="Disordered" evidence="1">
    <location>
        <begin position="1"/>
        <end position="134"/>
    </location>
</feature>
<sequence length="242" mass="28020">MARTELEIKKQKRKAKKRKHETQAAGSDDEVADKSVIVEEQQVASESQMEQDAPRKVKASKRKQQVEQPDVIKEKRSKSTDDNKDAEDDPEDMPTADQLAEAAKPENSNAIVTVRQKKKQKHLQRLEEKKYQSSDKEAKRNEEYLVKWRDCRQDWKFVKLRQISIQQNAFNEQKLNADIWAIALEYLAASKGASKTTVTKLAQDAIEQMDKQCELLTDEAERQAILDSTRYQRARNLLQSFD</sequence>
<accession>B4J0I2</accession>
<dbReference type="Proteomes" id="UP000001070">
    <property type="component" value="Unassembled WGS sequence"/>
</dbReference>
<dbReference type="KEGG" id="dgr:6556484"/>
<dbReference type="EMBL" id="CH916366">
    <property type="protein sequence ID" value="EDV96818.1"/>
    <property type="molecule type" value="Genomic_DNA"/>
</dbReference>
<dbReference type="InterPro" id="IPR019327">
    <property type="entry name" value="WKF"/>
</dbReference>
<feature type="compositionally biased region" description="Basic and acidic residues" evidence="1">
    <location>
        <begin position="70"/>
        <end position="83"/>
    </location>
</feature>
<dbReference type="PANTHER" id="PTHR22306:SF2">
    <property type="entry name" value="CHROMOSOME 7 OPEN READING FRAME 50"/>
    <property type="match status" value="1"/>
</dbReference>
<feature type="compositionally biased region" description="Acidic residues" evidence="1">
    <location>
        <begin position="84"/>
        <end position="94"/>
    </location>
</feature>
<dbReference type="HOGENOM" id="CLU_1039247_0_0_1"/>
<protein>
    <submittedName>
        <fullName evidence="3">GH15004</fullName>
    </submittedName>
</protein>
<dbReference type="PhylomeDB" id="B4J0I2"/>
<dbReference type="PANTHER" id="PTHR22306">
    <property type="entry name" value="CHROMOSOME 7 OPEN READING FRAME 50"/>
    <property type="match status" value="1"/>
</dbReference>
<dbReference type="OMA" id="CWAENRS"/>
<dbReference type="InParanoid" id="B4J0I2"/>